<dbReference type="GeneID" id="23569592"/>
<dbReference type="InParanoid" id="U9W3F6"/>
<organism evidence="2 3">
    <name type="scientific">Neurospora crassa (strain ATCC 24698 / 74-OR23-1A / CBS 708.71 / DSM 1257 / FGSC 987)</name>
    <dbReference type="NCBI Taxonomy" id="367110"/>
    <lineage>
        <taxon>Eukaryota</taxon>
        <taxon>Fungi</taxon>
        <taxon>Dikarya</taxon>
        <taxon>Ascomycota</taxon>
        <taxon>Pezizomycotina</taxon>
        <taxon>Sordariomycetes</taxon>
        <taxon>Sordariomycetidae</taxon>
        <taxon>Sordariales</taxon>
        <taxon>Sordariaceae</taxon>
        <taxon>Neurospora</taxon>
    </lineage>
</organism>
<keyword evidence="1" id="KW-1133">Transmembrane helix</keyword>
<keyword evidence="1" id="KW-0812">Transmembrane</keyword>
<sequence>MKALLVASLFRICTVWYRACYLYFFAIFFFHAYPLLSKIEEIREALSPGSCANIFRISMALLSGENFSYLVHVLFCPHSTLCFFQGLLSYFPYLYLSELA</sequence>
<keyword evidence="3" id="KW-1185">Reference proteome</keyword>
<evidence type="ECO:0000313" key="2">
    <source>
        <dbReference type="EMBL" id="ESA43357.1"/>
    </source>
</evidence>
<dbReference type="EMBL" id="CM002238">
    <property type="protein sequence ID" value="ESA43357.1"/>
    <property type="molecule type" value="Genomic_DNA"/>
</dbReference>
<protein>
    <submittedName>
        <fullName evidence="2">Uncharacterized protein</fullName>
    </submittedName>
</protein>
<dbReference type="Proteomes" id="UP000001805">
    <property type="component" value="Chromosome 3, Linkage Group III"/>
</dbReference>
<dbReference type="AlphaFoldDB" id="U9W3F6"/>
<dbReference type="RefSeq" id="XP_011394054.1">
    <property type="nucleotide sequence ID" value="XM_011395752.1"/>
</dbReference>
<feature type="transmembrane region" description="Helical" evidence="1">
    <location>
        <begin position="69"/>
        <end position="96"/>
    </location>
</feature>
<proteinExistence type="predicted"/>
<feature type="transmembrane region" description="Helical" evidence="1">
    <location>
        <begin position="15"/>
        <end position="33"/>
    </location>
</feature>
<name>U9W3F6_NEUCR</name>
<evidence type="ECO:0000256" key="1">
    <source>
        <dbReference type="SAM" id="Phobius"/>
    </source>
</evidence>
<evidence type="ECO:0000313" key="3">
    <source>
        <dbReference type="Proteomes" id="UP000001805"/>
    </source>
</evidence>
<gene>
    <name evidence="2" type="ORF">NCU16681</name>
</gene>
<accession>U9W3F6</accession>
<keyword evidence="1" id="KW-0472">Membrane</keyword>
<reference evidence="2 3" key="1">
    <citation type="journal article" date="2003" name="Nature">
        <title>The genome sequence of the filamentous fungus Neurospora crassa.</title>
        <authorList>
            <person name="Galagan J.E."/>
            <person name="Calvo S.E."/>
            <person name="Borkovich K.A."/>
            <person name="Selker E.U."/>
            <person name="Read N.D."/>
            <person name="Jaffe D."/>
            <person name="FitzHugh W."/>
            <person name="Ma L.J."/>
            <person name="Smirnov S."/>
            <person name="Purcell S."/>
            <person name="Rehman B."/>
            <person name="Elkins T."/>
            <person name="Engels R."/>
            <person name="Wang S."/>
            <person name="Nielsen C.B."/>
            <person name="Butler J."/>
            <person name="Endrizzi M."/>
            <person name="Qui D."/>
            <person name="Ianakiev P."/>
            <person name="Bell-Pedersen D."/>
            <person name="Nelson M.A."/>
            <person name="Werner-Washburne M."/>
            <person name="Selitrennikoff C.P."/>
            <person name="Kinsey J.A."/>
            <person name="Braun E.L."/>
            <person name="Zelter A."/>
            <person name="Schulte U."/>
            <person name="Kothe G.O."/>
            <person name="Jedd G."/>
            <person name="Mewes W."/>
            <person name="Staben C."/>
            <person name="Marcotte E."/>
            <person name="Greenberg D."/>
            <person name="Roy A."/>
            <person name="Foley K."/>
            <person name="Naylor J."/>
            <person name="Stange-Thomann N."/>
            <person name="Barrett R."/>
            <person name="Gnerre S."/>
            <person name="Kamal M."/>
            <person name="Kamvysselis M."/>
            <person name="Mauceli E."/>
            <person name="Bielke C."/>
            <person name="Rudd S."/>
            <person name="Frishman D."/>
            <person name="Krystofova S."/>
            <person name="Rasmussen C."/>
            <person name="Metzenberg R.L."/>
            <person name="Perkins D.D."/>
            <person name="Kroken S."/>
            <person name="Cogoni C."/>
            <person name="Macino G."/>
            <person name="Catcheside D."/>
            <person name="Li W."/>
            <person name="Pratt R.J."/>
            <person name="Osmani S.A."/>
            <person name="DeSouza C.P."/>
            <person name="Glass L."/>
            <person name="Orbach M.J."/>
            <person name="Berglund J.A."/>
            <person name="Voelker R."/>
            <person name="Yarden O."/>
            <person name="Plamann M."/>
            <person name="Seiler S."/>
            <person name="Dunlap J."/>
            <person name="Radford A."/>
            <person name="Aramayo R."/>
            <person name="Natvig D.O."/>
            <person name="Alex L.A."/>
            <person name="Mannhaupt G."/>
            <person name="Ebbole D.J."/>
            <person name="Freitag M."/>
            <person name="Paulsen I."/>
            <person name="Sachs M.S."/>
            <person name="Lander E.S."/>
            <person name="Nusbaum C."/>
            <person name="Birren B."/>
        </authorList>
    </citation>
    <scope>NUCLEOTIDE SEQUENCE [LARGE SCALE GENOMIC DNA]</scope>
    <source>
        <strain evidence="3">ATCC 24698 / 74-OR23-1A / CBS 708.71 / DSM 1257 / FGSC 987</strain>
    </source>
</reference>
<dbReference type="VEuPathDB" id="FungiDB:NCU16681"/>
<dbReference type="KEGG" id="ncr:NCU16681"/>